<dbReference type="PANTHER" id="PTHR23199:SF16">
    <property type="entry name" value="PROTEIN SPAETZLE 5"/>
    <property type="match status" value="1"/>
</dbReference>
<dbReference type="Pfam" id="PF16077">
    <property type="entry name" value="Spaetzle"/>
    <property type="match status" value="1"/>
</dbReference>
<sequence length="348" mass="39450">MMWSVVLGVSFWVMGLLPMEVGPAYPNNGFVPAMHGSTPDCVKDPRDTFCLQPKKYPKDRIVYLLENKMFDVDSLLMDETRDSYTFEARDSPTQPPMMYDYEPPRQTYDPPRQTYGAPRPTYEPPRSTYGPPRPAAGYLPPRQNYSTTSKPYGPPPPSSKYGPPPPPAPPPTRYYSQPTPTHLYDPPTPTYDNEGPYPRYPKSPAGRGSSYPSRYTPPRPPPKPQPWWMKIMRSSHRRQRRQASPTDLCPYESDFIMPRAALNNKGDWMFLVNVNEVSTEYTQLVESKKCLTNTCSGTCNIPDGFSAICQQQYVQKRLIALDGSGTKLATDTFWFPSCCVCKLRQIGG</sequence>
<dbReference type="InterPro" id="IPR029034">
    <property type="entry name" value="Cystine-knot_cytokine"/>
</dbReference>
<keyword evidence="2" id="KW-1015">Disulfide bond</keyword>
<accession>A0A8J5JHT9</accession>
<evidence type="ECO:0000313" key="7">
    <source>
        <dbReference type="EMBL" id="KAG7157830.1"/>
    </source>
</evidence>
<evidence type="ECO:0000256" key="1">
    <source>
        <dbReference type="ARBA" id="ARBA00022729"/>
    </source>
</evidence>
<dbReference type="AlphaFoldDB" id="A0A8J5JHT9"/>
<feature type="domain" description="Spaetzle" evidence="6">
    <location>
        <begin position="247"/>
        <end position="342"/>
    </location>
</feature>
<proteinExistence type="predicted"/>
<dbReference type="Gene3D" id="2.10.90.10">
    <property type="entry name" value="Cystine-knot cytokines"/>
    <property type="match status" value="1"/>
</dbReference>
<keyword evidence="3" id="KW-0325">Glycoprotein</keyword>
<keyword evidence="8" id="KW-1185">Reference proteome</keyword>
<name>A0A8J5JHT9_HOMAM</name>
<feature type="compositionally biased region" description="Pro residues" evidence="4">
    <location>
        <begin position="215"/>
        <end position="225"/>
    </location>
</feature>
<dbReference type="GO" id="GO:0005121">
    <property type="term" value="F:Toll binding"/>
    <property type="evidence" value="ECO:0007669"/>
    <property type="project" value="TreeGrafter"/>
</dbReference>
<dbReference type="GO" id="GO:0008083">
    <property type="term" value="F:growth factor activity"/>
    <property type="evidence" value="ECO:0007669"/>
    <property type="project" value="TreeGrafter"/>
</dbReference>
<evidence type="ECO:0000256" key="2">
    <source>
        <dbReference type="ARBA" id="ARBA00023157"/>
    </source>
</evidence>
<protein>
    <submittedName>
        <fullName evidence="7">Spaetzle 4-like 1</fullName>
    </submittedName>
</protein>
<feature type="compositionally biased region" description="Pro residues" evidence="4">
    <location>
        <begin position="152"/>
        <end position="172"/>
    </location>
</feature>
<dbReference type="InterPro" id="IPR052444">
    <property type="entry name" value="Spz/Toll_ligand-like"/>
</dbReference>
<dbReference type="PANTHER" id="PTHR23199">
    <property type="entry name" value="NEUROTROPHIN 1-RELATED"/>
    <property type="match status" value="1"/>
</dbReference>
<gene>
    <name evidence="7" type="primary">Spz4-L1</name>
    <name evidence="7" type="ORF">Hamer_G020376</name>
</gene>
<evidence type="ECO:0000256" key="5">
    <source>
        <dbReference type="SAM" id="SignalP"/>
    </source>
</evidence>
<feature type="region of interest" description="Disordered" evidence="4">
    <location>
        <begin position="85"/>
        <end position="227"/>
    </location>
</feature>
<dbReference type="InterPro" id="IPR032104">
    <property type="entry name" value="Spaetzle"/>
</dbReference>
<reference evidence="7" key="1">
    <citation type="journal article" date="2021" name="Sci. Adv.">
        <title>The American lobster genome reveals insights on longevity, neural, and immune adaptations.</title>
        <authorList>
            <person name="Polinski J.M."/>
            <person name="Zimin A.V."/>
            <person name="Clark K.F."/>
            <person name="Kohn A.B."/>
            <person name="Sadowski N."/>
            <person name="Timp W."/>
            <person name="Ptitsyn A."/>
            <person name="Khanna P."/>
            <person name="Romanova D.Y."/>
            <person name="Williams P."/>
            <person name="Greenwood S.J."/>
            <person name="Moroz L.L."/>
            <person name="Walt D.R."/>
            <person name="Bodnar A.G."/>
        </authorList>
    </citation>
    <scope>NUCLEOTIDE SEQUENCE</scope>
    <source>
        <strain evidence="7">GMGI-L3</strain>
    </source>
</reference>
<organism evidence="7 8">
    <name type="scientific">Homarus americanus</name>
    <name type="common">American lobster</name>
    <dbReference type="NCBI Taxonomy" id="6706"/>
    <lineage>
        <taxon>Eukaryota</taxon>
        <taxon>Metazoa</taxon>
        <taxon>Ecdysozoa</taxon>
        <taxon>Arthropoda</taxon>
        <taxon>Crustacea</taxon>
        <taxon>Multicrustacea</taxon>
        <taxon>Malacostraca</taxon>
        <taxon>Eumalacostraca</taxon>
        <taxon>Eucarida</taxon>
        <taxon>Decapoda</taxon>
        <taxon>Pleocyemata</taxon>
        <taxon>Astacidea</taxon>
        <taxon>Nephropoidea</taxon>
        <taxon>Nephropidae</taxon>
        <taxon>Homarus</taxon>
    </lineage>
</organism>
<feature type="signal peptide" evidence="5">
    <location>
        <begin position="1"/>
        <end position="18"/>
    </location>
</feature>
<dbReference type="Proteomes" id="UP000747542">
    <property type="component" value="Unassembled WGS sequence"/>
</dbReference>
<dbReference type="SUPFAM" id="SSF57501">
    <property type="entry name" value="Cystine-knot cytokines"/>
    <property type="match status" value="1"/>
</dbReference>
<evidence type="ECO:0000256" key="3">
    <source>
        <dbReference type="ARBA" id="ARBA00023180"/>
    </source>
</evidence>
<dbReference type="EMBL" id="JAHLQT010036764">
    <property type="protein sequence ID" value="KAG7157830.1"/>
    <property type="molecule type" value="Genomic_DNA"/>
</dbReference>
<feature type="chain" id="PRO_5035320745" evidence="5">
    <location>
        <begin position="19"/>
        <end position="348"/>
    </location>
</feature>
<dbReference type="GO" id="GO:0045087">
    <property type="term" value="P:innate immune response"/>
    <property type="evidence" value="ECO:0007669"/>
    <property type="project" value="TreeGrafter"/>
</dbReference>
<evidence type="ECO:0000259" key="6">
    <source>
        <dbReference type="Pfam" id="PF16077"/>
    </source>
</evidence>
<dbReference type="GO" id="GO:0021556">
    <property type="term" value="P:central nervous system formation"/>
    <property type="evidence" value="ECO:0007669"/>
    <property type="project" value="TreeGrafter"/>
</dbReference>
<dbReference type="GO" id="GO:0005615">
    <property type="term" value="C:extracellular space"/>
    <property type="evidence" value="ECO:0007669"/>
    <property type="project" value="UniProtKB-ARBA"/>
</dbReference>
<evidence type="ECO:0000313" key="8">
    <source>
        <dbReference type="Proteomes" id="UP000747542"/>
    </source>
</evidence>
<evidence type="ECO:0000256" key="4">
    <source>
        <dbReference type="SAM" id="MobiDB-lite"/>
    </source>
</evidence>
<comment type="caution">
    <text evidence="7">The sequence shown here is derived from an EMBL/GenBank/DDBJ whole genome shotgun (WGS) entry which is preliminary data.</text>
</comment>
<keyword evidence="1 5" id="KW-0732">Signal</keyword>